<dbReference type="AlphaFoldDB" id="A0A4P9C7W2"/>
<dbReference type="KEGG" id="emt:CPZ25_009525"/>
<evidence type="ECO:0000313" key="2">
    <source>
        <dbReference type="EMBL" id="QCT71557.1"/>
    </source>
</evidence>
<gene>
    <name evidence="2" type="ORF">CPZ25_009525</name>
</gene>
<organism evidence="2 3">
    <name type="scientific">Eubacterium maltosivorans</name>
    <dbReference type="NCBI Taxonomy" id="2041044"/>
    <lineage>
        <taxon>Bacteria</taxon>
        <taxon>Bacillati</taxon>
        <taxon>Bacillota</taxon>
        <taxon>Clostridia</taxon>
        <taxon>Eubacteriales</taxon>
        <taxon>Eubacteriaceae</taxon>
        <taxon>Eubacterium</taxon>
    </lineage>
</organism>
<evidence type="ECO:0000256" key="1">
    <source>
        <dbReference type="SAM" id="Phobius"/>
    </source>
</evidence>
<evidence type="ECO:0000313" key="3">
    <source>
        <dbReference type="Proteomes" id="UP000218387"/>
    </source>
</evidence>
<sequence>MRPQTKRKLILDGVVCMLFFFLLCGIFGVFNWMQNGVFHCGALWIIAGMISTTVFAMLAETRLDEERQLKKLLEILTEGKWKH</sequence>
<name>A0A4P9C7W2_EUBML</name>
<dbReference type="EMBL" id="CP029487">
    <property type="protein sequence ID" value="QCT71557.1"/>
    <property type="molecule type" value="Genomic_DNA"/>
</dbReference>
<keyword evidence="1" id="KW-0472">Membrane</keyword>
<dbReference type="Proteomes" id="UP000218387">
    <property type="component" value="Chromosome"/>
</dbReference>
<accession>A0A4P9C7W2</accession>
<reference evidence="2 3" key="1">
    <citation type="submission" date="2018-05" db="EMBL/GenBank/DDBJ databases">
        <title>Genome comparison of Eubacterium sp.</title>
        <authorList>
            <person name="Feng Y."/>
            <person name="Sanchez-Andrea I."/>
            <person name="Stams A.J.M."/>
            <person name="De Vos W.M."/>
        </authorList>
    </citation>
    <scope>NUCLEOTIDE SEQUENCE [LARGE SCALE GENOMIC DNA]</scope>
    <source>
        <strain evidence="2 3">YI</strain>
    </source>
</reference>
<protein>
    <submittedName>
        <fullName evidence="2">Uncharacterized protein</fullName>
    </submittedName>
</protein>
<feature type="transmembrane region" description="Helical" evidence="1">
    <location>
        <begin position="9"/>
        <end position="30"/>
    </location>
</feature>
<dbReference type="RefSeq" id="WP_096920309.1">
    <property type="nucleotide sequence ID" value="NZ_CP029487.1"/>
</dbReference>
<feature type="transmembrane region" description="Helical" evidence="1">
    <location>
        <begin position="36"/>
        <end position="59"/>
    </location>
</feature>
<keyword evidence="1" id="KW-0812">Transmembrane</keyword>
<keyword evidence="1" id="KW-1133">Transmembrane helix</keyword>
<proteinExistence type="predicted"/>
<keyword evidence="3" id="KW-1185">Reference proteome</keyword>